<sequence>MTSLHCLLKIVFRYRLIVMPIPFLESMSK</sequence>
<dbReference type="EMBL" id="GGEC01016613">
    <property type="protein sequence ID" value="MBW97096.1"/>
    <property type="molecule type" value="Transcribed_RNA"/>
</dbReference>
<name>A0A2P2JUE5_RHIMU</name>
<evidence type="ECO:0000313" key="1">
    <source>
        <dbReference type="EMBL" id="MBW97096.1"/>
    </source>
</evidence>
<organism evidence="1">
    <name type="scientific">Rhizophora mucronata</name>
    <name type="common">Asiatic mangrove</name>
    <dbReference type="NCBI Taxonomy" id="61149"/>
    <lineage>
        <taxon>Eukaryota</taxon>
        <taxon>Viridiplantae</taxon>
        <taxon>Streptophyta</taxon>
        <taxon>Embryophyta</taxon>
        <taxon>Tracheophyta</taxon>
        <taxon>Spermatophyta</taxon>
        <taxon>Magnoliopsida</taxon>
        <taxon>eudicotyledons</taxon>
        <taxon>Gunneridae</taxon>
        <taxon>Pentapetalae</taxon>
        <taxon>rosids</taxon>
        <taxon>fabids</taxon>
        <taxon>Malpighiales</taxon>
        <taxon>Rhizophoraceae</taxon>
        <taxon>Rhizophora</taxon>
    </lineage>
</organism>
<protein>
    <submittedName>
        <fullName evidence="1">Uncharacterized protein</fullName>
    </submittedName>
</protein>
<accession>A0A2P2JUE5</accession>
<reference evidence="1" key="1">
    <citation type="submission" date="2018-02" db="EMBL/GenBank/DDBJ databases">
        <title>Rhizophora mucronata_Transcriptome.</title>
        <authorList>
            <person name="Meera S.P."/>
            <person name="Sreeshan A."/>
            <person name="Augustine A."/>
        </authorList>
    </citation>
    <scope>NUCLEOTIDE SEQUENCE</scope>
    <source>
        <tissue evidence="1">Leaf</tissue>
    </source>
</reference>
<dbReference type="AlphaFoldDB" id="A0A2P2JUE5"/>
<proteinExistence type="predicted"/>